<keyword evidence="1" id="KW-0472">Membrane</keyword>
<keyword evidence="1" id="KW-0812">Transmembrane</keyword>
<feature type="domain" description="GGDEF" evidence="2">
    <location>
        <begin position="244"/>
        <end position="381"/>
    </location>
</feature>
<dbReference type="PANTHER" id="PTHR45138">
    <property type="entry name" value="REGULATORY COMPONENTS OF SENSORY TRANSDUCTION SYSTEM"/>
    <property type="match status" value="1"/>
</dbReference>
<feature type="transmembrane region" description="Helical" evidence="1">
    <location>
        <begin position="178"/>
        <end position="196"/>
    </location>
</feature>
<proteinExistence type="predicted"/>
<dbReference type="Gene3D" id="3.30.70.270">
    <property type="match status" value="1"/>
</dbReference>
<dbReference type="InterPro" id="IPR050469">
    <property type="entry name" value="Diguanylate_Cyclase"/>
</dbReference>
<evidence type="ECO:0000313" key="3">
    <source>
        <dbReference type="EMBL" id="KRK99659.1"/>
    </source>
</evidence>
<evidence type="ECO:0000256" key="1">
    <source>
        <dbReference type="SAM" id="Phobius"/>
    </source>
</evidence>
<dbReference type="Proteomes" id="UP000051160">
    <property type="component" value="Unassembled WGS sequence"/>
</dbReference>
<gene>
    <name evidence="3" type="ORF">FD04_GL002434</name>
</gene>
<reference evidence="3 4" key="1">
    <citation type="journal article" date="2015" name="Genome Announc.">
        <title>Expanding the biotechnology potential of lactobacilli through comparative genomics of 213 strains and associated genera.</title>
        <authorList>
            <person name="Sun Z."/>
            <person name="Harris H.M."/>
            <person name="McCann A."/>
            <person name="Guo C."/>
            <person name="Argimon S."/>
            <person name="Zhang W."/>
            <person name="Yang X."/>
            <person name="Jeffery I.B."/>
            <person name="Cooney J.C."/>
            <person name="Kagawa T.F."/>
            <person name="Liu W."/>
            <person name="Song Y."/>
            <person name="Salvetti E."/>
            <person name="Wrobel A."/>
            <person name="Rasinkangas P."/>
            <person name="Parkhill J."/>
            <person name="Rea M.C."/>
            <person name="O'Sullivan O."/>
            <person name="Ritari J."/>
            <person name="Douillard F.P."/>
            <person name="Paul Ross R."/>
            <person name="Yang R."/>
            <person name="Briner A.E."/>
            <person name="Felis G.E."/>
            <person name="de Vos W.M."/>
            <person name="Barrangou R."/>
            <person name="Klaenhammer T.R."/>
            <person name="Caufield P.W."/>
            <person name="Cui Y."/>
            <person name="Zhang H."/>
            <person name="O'Toole P.W."/>
        </authorList>
    </citation>
    <scope>NUCLEOTIDE SEQUENCE [LARGE SCALE GENOMIC DNA]</scope>
    <source>
        <strain evidence="3 4">DSM 19909</strain>
    </source>
</reference>
<dbReference type="GO" id="GO:1902201">
    <property type="term" value="P:negative regulation of bacterial-type flagellum-dependent cell motility"/>
    <property type="evidence" value="ECO:0007669"/>
    <property type="project" value="TreeGrafter"/>
</dbReference>
<feature type="transmembrane region" description="Helical" evidence="1">
    <location>
        <begin position="110"/>
        <end position="138"/>
    </location>
</feature>
<dbReference type="PROSITE" id="PS50887">
    <property type="entry name" value="GGDEF"/>
    <property type="match status" value="1"/>
</dbReference>
<dbReference type="PATRIC" id="fig|1423776.4.peg.2470"/>
<dbReference type="GO" id="GO:0052621">
    <property type="term" value="F:diguanylate cyclase activity"/>
    <property type="evidence" value="ECO:0007669"/>
    <property type="project" value="TreeGrafter"/>
</dbReference>
<evidence type="ECO:0000259" key="2">
    <source>
        <dbReference type="PROSITE" id="PS50887"/>
    </source>
</evidence>
<feature type="transmembrane region" description="Helical" evidence="1">
    <location>
        <begin position="77"/>
        <end position="98"/>
    </location>
</feature>
<dbReference type="InterPro" id="IPR000160">
    <property type="entry name" value="GGDEF_dom"/>
</dbReference>
<dbReference type="PANTHER" id="PTHR45138:SF6">
    <property type="entry name" value="DIGUANYLATE CYCLASE DGCN"/>
    <property type="match status" value="1"/>
</dbReference>
<dbReference type="SMART" id="SM00267">
    <property type="entry name" value="GGDEF"/>
    <property type="match status" value="1"/>
</dbReference>
<dbReference type="OrthoDB" id="9759607at2"/>
<dbReference type="SUPFAM" id="SSF55073">
    <property type="entry name" value="Nucleotide cyclase"/>
    <property type="match status" value="1"/>
</dbReference>
<dbReference type="Pfam" id="PF00990">
    <property type="entry name" value="GGDEF"/>
    <property type="match status" value="1"/>
</dbReference>
<keyword evidence="1" id="KW-1133">Transmembrane helix</keyword>
<dbReference type="InterPro" id="IPR029787">
    <property type="entry name" value="Nucleotide_cyclase"/>
</dbReference>
<dbReference type="STRING" id="1423776.FD04_GL002434"/>
<dbReference type="GO" id="GO:0005886">
    <property type="term" value="C:plasma membrane"/>
    <property type="evidence" value="ECO:0007669"/>
    <property type="project" value="TreeGrafter"/>
</dbReference>
<feature type="transmembrane region" description="Helical" evidence="1">
    <location>
        <begin position="7"/>
        <end position="32"/>
    </location>
</feature>
<dbReference type="InterPro" id="IPR043128">
    <property type="entry name" value="Rev_trsase/Diguanyl_cyclase"/>
</dbReference>
<comment type="caution">
    <text evidence="3">The sequence shown here is derived from an EMBL/GenBank/DDBJ whole genome shotgun (WGS) entry which is preliminary data.</text>
</comment>
<protein>
    <submittedName>
        <fullName evidence="3">Signal transduction diguanylate cyclase</fullName>
    </submittedName>
</protein>
<name>A0A0R1LVC8_9LACO</name>
<organism evidence="3 4">
    <name type="scientific">Secundilactobacillus odoratitofui DSM 19909 = JCM 15043</name>
    <dbReference type="NCBI Taxonomy" id="1423776"/>
    <lineage>
        <taxon>Bacteria</taxon>
        <taxon>Bacillati</taxon>
        <taxon>Bacillota</taxon>
        <taxon>Bacilli</taxon>
        <taxon>Lactobacillales</taxon>
        <taxon>Lactobacillaceae</taxon>
        <taxon>Secundilactobacillus</taxon>
    </lineage>
</organism>
<dbReference type="EMBL" id="AZEE01000004">
    <property type="protein sequence ID" value="KRK99659.1"/>
    <property type="molecule type" value="Genomic_DNA"/>
</dbReference>
<feature type="transmembrane region" description="Helical" evidence="1">
    <location>
        <begin position="47"/>
        <end position="65"/>
    </location>
</feature>
<keyword evidence="4" id="KW-1185">Reference proteome</keyword>
<dbReference type="NCBIfam" id="TIGR00254">
    <property type="entry name" value="GGDEF"/>
    <property type="match status" value="1"/>
</dbReference>
<accession>A0A0R1LVC8</accession>
<dbReference type="CDD" id="cd01949">
    <property type="entry name" value="GGDEF"/>
    <property type="match status" value="1"/>
</dbReference>
<evidence type="ECO:0000313" key="4">
    <source>
        <dbReference type="Proteomes" id="UP000051160"/>
    </source>
</evidence>
<feature type="transmembrane region" description="Helical" evidence="1">
    <location>
        <begin position="150"/>
        <end position="172"/>
    </location>
</feature>
<sequence>MMPFTEIFTSFTLSLITNFIVMVGATSFFYWLNASTATPFVFAHRRLLTLITGFGFMAFLFAQMLNHAYYTHLQTGYHWTYLNMMILTIYLLNLQLGLRWQAIVDAGLIVVYYLTFGAPLTILGGIATLIACVTLYITQANATRLIHNRLLKYTVFAIFAAAILTMVAQMHLTTDNWFWFRQLIALSIMAVLCLEFDQLMRLTRQRTDEIHELASIDELTGVHNFGTFNKELDKRFAEFQQNGVPYSVFEGDLDHFKQINDTYGHPSGNIVLKQLALELDAFADTLPFPATAYRLGGEEFAIIAQTPLNHAQAMQIGERFLTLLKLVRFPKADPNLTITCSIGQAHVSAGDYSANDVYKKADRNLYAAKQNGRNCVRAQADNE</sequence>
<dbReference type="GO" id="GO:0043709">
    <property type="term" value="P:cell adhesion involved in single-species biofilm formation"/>
    <property type="evidence" value="ECO:0007669"/>
    <property type="project" value="TreeGrafter"/>
</dbReference>
<dbReference type="AlphaFoldDB" id="A0A0R1LVC8"/>